<feature type="compositionally biased region" description="Basic and acidic residues" evidence="7">
    <location>
        <begin position="764"/>
        <end position="777"/>
    </location>
</feature>
<comment type="caution">
    <text evidence="9">The sequence shown here is derived from an EMBL/GenBank/DDBJ whole genome shotgun (WGS) entry which is preliminary data.</text>
</comment>
<feature type="coiled-coil region" evidence="6">
    <location>
        <begin position="997"/>
        <end position="1031"/>
    </location>
</feature>
<dbReference type="InterPro" id="IPR024704">
    <property type="entry name" value="SMC"/>
</dbReference>
<dbReference type="Pfam" id="PF02463">
    <property type="entry name" value="SMC_N"/>
    <property type="match status" value="1"/>
</dbReference>
<evidence type="ECO:0000256" key="2">
    <source>
        <dbReference type="ARBA" id="ARBA00022741"/>
    </source>
</evidence>
<dbReference type="InterPro" id="IPR003395">
    <property type="entry name" value="RecF/RecN/SMC_N"/>
</dbReference>
<feature type="binding site" evidence="6">
    <location>
        <begin position="32"/>
        <end position="39"/>
    </location>
    <ligand>
        <name>ATP</name>
        <dbReference type="ChEBI" id="CHEBI:30616"/>
    </ligand>
</feature>
<feature type="coiled-coil region" evidence="6">
    <location>
        <begin position="227"/>
        <end position="254"/>
    </location>
</feature>
<protein>
    <recommendedName>
        <fullName evidence="6">Chromosome partition protein Smc</fullName>
    </recommendedName>
</protein>
<keyword evidence="1 6" id="KW-0963">Cytoplasm</keyword>
<gene>
    <name evidence="6 9" type="primary">smc</name>
    <name evidence="9" type="ORF">AAA081_02395</name>
</gene>
<dbReference type="Pfam" id="PF06470">
    <property type="entry name" value="SMC_hinge"/>
    <property type="match status" value="1"/>
</dbReference>
<comment type="subunit">
    <text evidence="6">Homodimer.</text>
</comment>
<comment type="function">
    <text evidence="6">Required for chromosome condensation and partitioning.</text>
</comment>
<dbReference type="PANTHER" id="PTHR43977">
    <property type="entry name" value="STRUCTURAL MAINTENANCE OF CHROMOSOMES PROTEIN 3"/>
    <property type="match status" value="1"/>
</dbReference>
<evidence type="ECO:0000259" key="8">
    <source>
        <dbReference type="SMART" id="SM00968"/>
    </source>
</evidence>
<sequence length="1187" mass="135166">MHLIEMELYGFKSFAKRTRIRFSEDITAIVGPNGSGKSNIVDGIMWALGESSVKQLRGNKMEDVIFSGTDRQQGVNFAEVVLTFDNKDGFFDLPYEELSVSRKYFRSGESQYTINKKRVRQKDVREIFLDTGIGKNGYSFIGQGQIEEILSTRPQDRRNAFEEAAGISKFKLRKEETLRNLNKTTDHIERIDDIFSELKNRSGEMEEKRTKALRLNELESEKEKYSYALLTREVASAKEKQEKIRARYKESEAAWQEEKEANRLLEAAIQEKELKIESDGDSEGALSDEILTLIRKKEQASGDLRSKIERSNYLKEAKTEREAAAETLRGELEGLVAASEKQEKEVQALKGRMDEKASALDEMKADYERVVEKVAAVDSGEKSRREALDQLADRRHSLESRLQALDYLLKERAERLAQLKDRRKEWVRDTEELAKNLSDYEEKESKIKGASAGIEARLVETRDSLVEMKGQIDTMDGQIKNLTMGMEGIEREKRYLERLRDNHEGFQHGVKQFLKSARSESFYNAVIGPVAEHLHVEEADALAISTALGYGGQNIILKDDRRIGTILSYLKSRKMGRLTFLPLNNLTPRPLPPGLHEQTSIPFRVASDCVGCEDSLRPVANFLLGRILLVETVDEAKQLAKDLKHRYRIVTKGGDVFQVGGAITGGQTKSGSTDLYTRDGEITKKASELVAISKELNEAKKQYEHLLVAYGDLKNNEKELAEAHEGKKEACRKAEEKLYRLRSALEHSEEQQASLDAEIEKETAALGRDEEERKEQEEALAEITASEKEWTSQEEDDSDRWHRSLDEKREELNRAKIEHQKIIAAYREESLRLEQIQRDASGTKTRLEAAESEVHAMADEMENLEASVAEAQPEEARLEERVAVLRESLASLKEHVSDERQKLREEKSALEAKKEETFALEKDLVRLQNQLEEADRAAIIFTDALAQSTDPGDIDALLNLSVTTLRNKESAIEKEILQIGPVDGDALEQYSLWKERVDFLSEQREDLVLSKEKLEKMIKRLDKDMRKQLEEALILINGYFNDIFRELFQGGKASLAWDEGDILEAGILISAQPPGKKLQSLSLLSGGERSMTAVALLFALLRMRQSPFCIVDEIDAALDDANIRRYSNYVKQIEDMQFIMITHRKQTMEMANEIYGVTMEEKGISRLLFLELEEVESHVGVDQAKNR</sequence>
<dbReference type="HAMAP" id="MF_01894">
    <property type="entry name" value="Smc_prok"/>
    <property type="match status" value="1"/>
</dbReference>
<evidence type="ECO:0000256" key="7">
    <source>
        <dbReference type="SAM" id="MobiDB-lite"/>
    </source>
</evidence>
<evidence type="ECO:0000256" key="5">
    <source>
        <dbReference type="ARBA" id="ARBA00023125"/>
    </source>
</evidence>
<dbReference type="InterPro" id="IPR010935">
    <property type="entry name" value="SMC_hinge"/>
</dbReference>
<keyword evidence="2 6" id="KW-0547">Nucleotide-binding</keyword>
<comment type="similarity">
    <text evidence="6">Belongs to the SMC family.</text>
</comment>
<feature type="coiled-coil region" evidence="6">
    <location>
        <begin position="325"/>
        <end position="373"/>
    </location>
</feature>
<evidence type="ECO:0000313" key="10">
    <source>
        <dbReference type="Proteomes" id="UP001481872"/>
    </source>
</evidence>
<evidence type="ECO:0000256" key="3">
    <source>
        <dbReference type="ARBA" id="ARBA00022840"/>
    </source>
</evidence>
<dbReference type="SMART" id="SM00968">
    <property type="entry name" value="SMC_hinge"/>
    <property type="match status" value="1"/>
</dbReference>
<reference evidence="9 10" key="1">
    <citation type="submission" date="2024-04" db="EMBL/GenBank/DDBJ databases">
        <title>Human intestinal bacterial collection.</title>
        <authorList>
            <person name="Pauvert C."/>
            <person name="Hitch T.C.A."/>
            <person name="Clavel T."/>
        </authorList>
    </citation>
    <scope>NUCLEOTIDE SEQUENCE [LARGE SCALE GENOMIC DNA]</scope>
    <source>
        <strain evidence="9 10">CLA-SR-H026</strain>
    </source>
</reference>
<dbReference type="PIRSF" id="PIRSF005719">
    <property type="entry name" value="SMC"/>
    <property type="match status" value="1"/>
</dbReference>
<evidence type="ECO:0000256" key="1">
    <source>
        <dbReference type="ARBA" id="ARBA00022490"/>
    </source>
</evidence>
<dbReference type="Proteomes" id="UP001481872">
    <property type="component" value="Unassembled WGS sequence"/>
</dbReference>
<dbReference type="InterPro" id="IPR036277">
    <property type="entry name" value="SMC_hinge_sf"/>
</dbReference>
<feature type="region of interest" description="Disordered" evidence="7">
    <location>
        <begin position="764"/>
        <end position="803"/>
    </location>
</feature>
<evidence type="ECO:0000256" key="6">
    <source>
        <dbReference type="HAMAP-Rule" id="MF_01894"/>
    </source>
</evidence>
<dbReference type="EMBL" id="JBBNPS010000004">
    <property type="protein sequence ID" value="MEQ3353154.1"/>
    <property type="molecule type" value="Genomic_DNA"/>
</dbReference>
<dbReference type="Gene3D" id="1.20.1060.20">
    <property type="match status" value="1"/>
</dbReference>
<feature type="domain" description="SMC hinge" evidence="8">
    <location>
        <begin position="524"/>
        <end position="640"/>
    </location>
</feature>
<proteinExistence type="inferred from homology"/>
<evidence type="ECO:0000256" key="4">
    <source>
        <dbReference type="ARBA" id="ARBA00023054"/>
    </source>
</evidence>
<dbReference type="Gene3D" id="3.40.50.300">
    <property type="entry name" value="P-loop containing nucleotide triphosphate hydrolases"/>
    <property type="match status" value="2"/>
</dbReference>
<keyword evidence="5 6" id="KW-0238">DNA-binding</keyword>
<dbReference type="RefSeq" id="WP_349053550.1">
    <property type="nucleotide sequence ID" value="NZ_JBBNPS010000004.1"/>
</dbReference>
<dbReference type="CDD" id="cd03278">
    <property type="entry name" value="ABC_SMC_barmotin"/>
    <property type="match status" value="1"/>
</dbReference>
<dbReference type="InterPro" id="IPR027417">
    <property type="entry name" value="P-loop_NTPase"/>
</dbReference>
<dbReference type="NCBIfam" id="TIGR02168">
    <property type="entry name" value="SMC_prok_B"/>
    <property type="match status" value="1"/>
</dbReference>
<dbReference type="Gene3D" id="3.30.70.1620">
    <property type="match status" value="1"/>
</dbReference>
<accession>A0ABV1J4P7</accession>
<dbReference type="SUPFAM" id="SSF52540">
    <property type="entry name" value="P-loop containing nucleoside triphosphate hydrolases"/>
    <property type="match status" value="1"/>
</dbReference>
<name>A0ABV1J4P7_9FIRM</name>
<keyword evidence="10" id="KW-1185">Reference proteome</keyword>
<evidence type="ECO:0000313" key="9">
    <source>
        <dbReference type="EMBL" id="MEQ3353154.1"/>
    </source>
</evidence>
<feature type="coiled-coil region" evidence="6">
    <location>
        <begin position="409"/>
        <end position="443"/>
    </location>
</feature>
<comment type="subcellular location">
    <subcellularLocation>
        <location evidence="6">Cytoplasm</location>
    </subcellularLocation>
</comment>
<dbReference type="InterPro" id="IPR011890">
    <property type="entry name" value="SMC_prok"/>
</dbReference>
<organism evidence="9 10">
    <name type="scientific">Aedoeadaptatus acetigenes</name>
    <dbReference type="NCBI Taxonomy" id="2981723"/>
    <lineage>
        <taxon>Bacteria</taxon>
        <taxon>Bacillati</taxon>
        <taxon>Bacillota</taxon>
        <taxon>Tissierellia</taxon>
        <taxon>Tissierellales</taxon>
        <taxon>Peptoniphilaceae</taxon>
        <taxon>Aedoeadaptatus</taxon>
    </lineage>
</organism>
<keyword evidence="4 6" id="KW-0175">Coiled coil</keyword>
<keyword evidence="3 6" id="KW-0067">ATP-binding</keyword>
<dbReference type="SUPFAM" id="SSF75553">
    <property type="entry name" value="Smc hinge domain"/>
    <property type="match status" value="1"/>
</dbReference>
<comment type="domain">
    <text evidence="6">Contains large globular domains required for ATP hydrolysis at each terminus and a third globular domain forming a flexible hinge near the middle of the molecule. These domains are separated by coiled-coil structures.</text>
</comment>